<dbReference type="PROSITE" id="PS51358">
    <property type="entry name" value="NOP"/>
    <property type="match status" value="1"/>
</dbReference>
<dbReference type="Gene3D" id="1.10.150.460">
    <property type="match status" value="1"/>
</dbReference>
<dbReference type="PANTHER" id="PTHR10894">
    <property type="entry name" value="NUCLEOLAR PROTEIN 5 NUCLEOLAR PROTEIN NOP5 NOP58"/>
    <property type="match status" value="1"/>
</dbReference>
<gene>
    <name evidence="4" type="ORF">NTE_00624</name>
</gene>
<sequence length="441" mass="48845">MSSSNSSCSVVLLELGIAAFDGAGNVVASRKFDSALRSYRMLKSGGTPEEIKPFVDQLRSYNTISVNDASVAIVLRQAGLANAQMMQEAQQQEIQGSKPDYIVKAGFAASPQDAMQALRDFAIDLSSSRVKEASEKLDLHIVQSINALDELDKIINTIGTRMREWYGLHYPELDNLVQSQVAHAEIISRAGSRDKITKEILESAGIQDKKAEIILDGARRSRGGDMTPENLAIVKKLADQVILQSDLRRILSDHIEAAMEVVAPNVKELLTAAVGARLIAKAGSLARLAVLPASTIQVLGAEKALFRALKTGARPPKHGILFQHPLIHSAPKWQRGKIARAVASKVAIAARIDYYRHAGKDTQITEKLNTRLEEIREKYKEPVPEKERDKKYREHERRQDRGPRRFGGGGGRDRRQEGGRDRFGGGKKKGKDRKRFGKRRY</sequence>
<dbReference type="InterPro" id="IPR047099">
    <property type="entry name" value="Nop5_N_sf"/>
</dbReference>
<dbReference type="InterPro" id="IPR002687">
    <property type="entry name" value="Nop_dom"/>
</dbReference>
<organism evidence="4 5">
    <name type="scientific">Candidatus Nitrososphaera evergladensis SR1</name>
    <dbReference type="NCBI Taxonomy" id="1459636"/>
    <lineage>
        <taxon>Archaea</taxon>
        <taxon>Nitrososphaerota</taxon>
        <taxon>Nitrososphaeria</taxon>
        <taxon>Nitrososphaerales</taxon>
        <taxon>Nitrososphaeraceae</taxon>
        <taxon>Nitrososphaera</taxon>
    </lineage>
</organism>
<dbReference type="Pfam" id="PF01798">
    <property type="entry name" value="Nop"/>
    <property type="match status" value="1"/>
</dbReference>
<feature type="region of interest" description="Disordered" evidence="2">
    <location>
        <begin position="379"/>
        <end position="441"/>
    </location>
</feature>
<dbReference type="InterPro" id="IPR012976">
    <property type="entry name" value="NOSIC"/>
</dbReference>
<dbReference type="RefSeq" id="WP_148699622.1">
    <property type="nucleotide sequence ID" value="NZ_CP007174.1"/>
</dbReference>
<dbReference type="SUPFAM" id="SSF89124">
    <property type="entry name" value="Nop domain"/>
    <property type="match status" value="1"/>
</dbReference>
<dbReference type="InterPro" id="IPR029012">
    <property type="entry name" value="Helix_hairpin_bin_sf"/>
</dbReference>
<evidence type="ECO:0000259" key="3">
    <source>
        <dbReference type="PROSITE" id="PS51358"/>
    </source>
</evidence>
<dbReference type="KEGG" id="nev:NTE_00624"/>
<name>A0A075MTV7_9ARCH</name>
<evidence type="ECO:0000256" key="2">
    <source>
        <dbReference type="SAM" id="MobiDB-lite"/>
    </source>
</evidence>
<feature type="compositionally biased region" description="Basic residues" evidence="2">
    <location>
        <begin position="425"/>
        <end position="441"/>
    </location>
</feature>
<dbReference type="EMBL" id="CP007174">
    <property type="protein sequence ID" value="AIF82704.1"/>
    <property type="molecule type" value="Genomic_DNA"/>
</dbReference>
<dbReference type="AlphaFoldDB" id="A0A075MTV7"/>
<evidence type="ECO:0000313" key="4">
    <source>
        <dbReference type="EMBL" id="AIF82704.1"/>
    </source>
</evidence>
<comment type="similarity">
    <text evidence="1">Belongs to the NOP5/NOP56 family.</text>
</comment>
<dbReference type="GO" id="GO:0031428">
    <property type="term" value="C:box C/D methylation guide snoRNP complex"/>
    <property type="evidence" value="ECO:0007669"/>
    <property type="project" value="InterPro"/>
</dbReference>
<proteinExistence type="inferred from homology"/>
<dbReference type="InterPro" id="IPR045056">
    <property type="entry name" value="Nop56/Nop58"/>
</dbReference>
<dbReference type="STRING" id="1459636.NTE_00624"/>
<dbReference type="Gene3D" id="1.10.246.90">
    <property type="entry name" value="Nop domain"/>
    <property type="match status" value="1"/>
</dbReference>
<dbReference type="InterPro" id="IPR042239">
    <property type="entry name" value="Nop_C"/>
</dbReference>
<dbReference type="Proteomes" id="UP000028194">
    <property type="component" value="Chromosome"/>
</dbReference>
<dbReference type="SMART" id="SM00931">
    <property type="entry name" value="NOSIC"/>
    <property type="match status" value="1"/>
</dbReference>
<feature type="compositionally biased region" description="Basic and acidic residues" evidence="2">
    <location>
        <begin position="379"/>
        <end position="403"/>
    </location>
</feature>
<dbReference type="GeneID" id="41596487"/>
<dbReference type="FunFam" id="1.10.246.90:FF:000007">
    <property type="entry name" value="Pre mRNA splicing protein"/>
    <property type="match status" value="1"/>
</dbReference>
<accession>A0A075MTV7</accession>
<dbReference type="OrthoDB" id="11877at2157"/>
<dbReference type="PANTHER" id="PTHR10894:SF0">
    <property type="entry name" value="NUCLEOLAR PROTEIN 56"/>
    <property type="match status" value="1"/>
</dbReference>
<keyword evidence="5" id="KW-1185">Reference proteome</keyword>
<evidence type="ECO:0000256" key="1">
    <source>
        <dbReference type="ARBA" id="ARBA00009211"/>
    </source>
</evidence>
<feature type="domain" description="Nop" evidence="3">
    <location>
        <begin position="262"/>
        <end position="377"/>
    </location>
</feature>
<dbReference type="GO" id="GO:0030515">
    <property type="term" value="F:snoRNA binding"/>
    <property type="evidence" value="ECO:0007669"/>
    <property type="project" value="InterPro"/>
</dbReference>
<feature type="compositionally biased region" description="Basic and acidic residues" evidence="2">
    <location>
        <begin position="411"/>
        <end position="424"/>
    </location>
</feature>
<dbReference type="InterPro" id="IPR036070">
    <property type="entry name" value="Nop_dom_sf"/>
</dbReference>
<reference evidence="4 5" key="1">
    <citation type="journal article" date="2014" name="PLoS ONE">
        <title>Genome Sequence of Candidatus Nitrososphaera evergladensis from Group I.1b Enriched from Everglades Soil Reveals Novel Genomic Features of the Ammonia-Oxidizing Archaea.</title>
        <authorList>
            <person name="Zhalnina K.V."/>
            <person name="Dias R."/>
            <person name="Leonard M.T."/>
            <person name="Dorr de Quadros P."/>
            <person name="Camargo F.A."/>
            <person name="Drew J.C."/>
            <person name="Farmerie W.G."/>
            <person name="Daroub S.H."/>
            <person name="Triplett E.W."/>
        </authorList>
    </citation>
    <scope>NUCLEOTIDE SEQUENCE [LARGE SCALE GENOMIC DNA]</scope>
    <source>
        <strain evidence="4 5">SR1</strain>
    </source>
</reference>
<dbReference type="HOGENOM" id="CLU_015495_1_2_2"/>
<dbReference type="Gene3D" id="1.10.287.660">
    <property type="entry name" value="Helix hairpin bin"/>
    <property type="match status" value="1"/>
</dbReference>
<protein>
    <submittedName>
        <fullName evidence="4">rRNA biogenesis protein</fullName>
    </submittedName>
</protein>
<dbReference type="eggNOG" id="arCOG01923">
    <property type="taxonomic scope" value="Archaea"/>
</dbReference>
<evidence type="ECO:0000313" key="5">
    <source>
        <dbReference type="Proteomes" id="UP000028194"/>
    </source>
</evidence>
<dbReference type="Gene3D" id="3.30.420.220">
    <property type="match status" value="1"/>
</dbReference>